<dbReference type="EMBL" id="UINC01046774">
    <property type="protein sequence ID" value="SVB55200.1"/>
    <property type="molecule type" value="Genomic_DNA"/>
</dbReference>
<dbReference type="Gene3D" id="3.30.2350.10">
    <property type="entry name" value="Pseudouridine synthase"/>
    <property type="match status" value="1"/>
</dbReference>
<dbReference type="EC" id="5.4.99.25" evidence="1"/>
<dbReference type="NCBIfam" id="TIGR00431">
    <property type="entry name" value="TruB"/>
    <property type="match status" value="1"/>
</dbReference>
<feature type="domain" description="tRNA pseudouridylate synthase B C-terminal" evidence="5">
    <location>
        <begin position="180"/>
        <end position="218"/>
    </location>
</feature>
<dbReference type="Pfam" id="PF01509">
    <property type="entry name" value="TruB_N"/>
    <property type="match status" value="1"/>
</dbReference>
<dbReference type="InterPro" id="IPR014780">
    <property type="entry name" value="tRNA_psdUridine_synth_TruB"/>
</dbReference>
<evidence type="ECO:0000256" key="3">
    <source>
        <dbReference type="ARBA" id="ARBA00023235"/>
    </source>
</evidence>
<dbReference type="PANTHER" id="PTHR13767:SF2">
    <property type="entry name" value="PSEUDOURIDYLATE SYNTHASE TRUB1"/>
    <property type="match status" value="1"/>
</dbReference>
<organism evidence="6">
    <name type="scientific">marine metagenome</name>
    <dbReference type="NCBI Taxonomy" id="408172"/>
    <lineage>
        <taxon>unclassified sequences</taxon>
        <taxon>metagenomes</taxon>
        <taxon>ecological metagenomes</taxon>
    </lineage>
</organism>
<dbReference type="GO" id="GO:1990481">
    <property type="term" value="P:mRNA pseudouridine synthesis"/>
    <property type="evidence" value="ECO:0007669"/>
    <property type="project" value="TreeGrafter"/>
</dbReference>
<proteinExistence type="inferred from homology"/>
<dbReference type="InterPro" id="IPR002501">
    <property type="entry name" value="PsdUridine_synth_N"/>
</dbReference>
<dbReference type="PANTHER" id="PTHR13767">
    <property type="entry name" value="TRNA-PSEUDOURIDINE SYNTHASE"/>
    <property type="match status" value="1"/>
</dbReference>
<dbReference type="GO" id="GO:0160148">
    <property type="term" value="F:tRNA pseudouridine(55) synthase activity"/>
    <property type="evidence" value="ECO:0007669"/>
    <property type="project" value="UniProtKB-EC"/>
</dbReference>
<dbReference type="AlphaFoldDB" id="A0A382EWS0"/>
<reference evidence="6" key="1">
    <citation type="submission" date="2018-05" db="EMBL/GenBank/DDBJ databases">
        <authorList>
            <person name="Lanie J.A."/>
            <person name="Ng W.-L."/>
            <person name="Kazmierczak K.M."/>
            <person name="Andrzejewski T.M."/>
            <person name="Davidsen T.M."/>
            <person name="Wayne K.J."/>
            <person name="Tettelin H."/>
            <person name="Glass J.I."/>
            <person name="Rusch D."/>
            <person name="Podicherti R."/>
            <person name="Tsui H.-C.T."/>
            <person name="Winkler M.E."/>
        </authorList>
    </citation>
    <scope>NUCLEOTIDE SEQUENCE</scope>
</reference>
<dbReference type="InterPro" id="IPR032819">
    <property type="entry name" value="TruB_C"/>
</dbReference>
<evidence type="ECO:0000313" key="6">
    <source>
        <dbReference type="EMBL" id="SVB55200.1"/>
    </source>
</evidence>
<evidence type="ECO:0000256" key="2">
    <source>
        <dbReference type="ARBA" id="ARBA00022694"/>
    </source>
</evidence>
<keyword evidence="3" id="KW-0413">Isomerase</keyword>
<evidence type="ECO:0000259" key="4">
    <source>
        <dbReference type="Pfam" id="PF01509"/>
    </source>
</evidence>
<dbReference type="GO" id="GO:0003723">
    <property type="term" value="F:RNA binding"/>
    <property type="evidence" value="ECO:0007669"/>
    <property type="project" value="InterPro"/>
</dbReference>
<feature type="domain" description="Pseudouridine synthase II N-terminal" evidence="4">
    <location>
        <begin position="30"/>
        <end position="179"/>
    </location>
</feature>
<dbReference type="CDD" id="cd02573">
    <property type="entry name" value="PseudoU_synth_EcTruB"/>
    <property type="match status" value="1"/>
</dbReference>
<evidence type="ECO:0000256" key="1">
    <source>
        <dbReference type="ARBA" id="ARBA00012787"/>
    </source>
</evidence>
<dbReference type="InterPro" id="IPR036974">
    <property type="entry name" value="PUA_sf"/>
</dbReference>
<accession>A0A382EWS0</accession>
<dbReference type="HAMAP" id="MF_01080">
    <property type="entry name" value="TruB_bact"/>
    <property type="match status" value="1"/>
</dbReference>
<dbReference type="Gene3D" id="2.30.130.10">
    <property type="entry name" value="PUA domain"/>
    <property type="match status" value="1"/>
</dbReference>
<dbReference type="GO" id="GO:0006400">
    <property type="term" value="P:tRNA modification"/>
    <property type="evidence" value="ECO:0007669"/>
    <property type="project" value="TreeGrafter"/>
</dbReference>
<evidence type="ECO:0000259" key="5">
    <source>
        <dbReference type="Pfam" id="PF16198"/>
    </source>
</evidence>
<dbReference type="InterPro" id="IPR020103">
    <property type="entry name" value="PsdUridine_synth_cat_dom_sf"/>
</dbReference>
<keyword evidence="2" id="KW-0819">tRNA processing</keyword>
<name>A0A382EWS0_9ZZZZ</name>
<dbReference type="Pfam" id="PF16198">
    <property type="entry name" value="TruB_C_2"/>
    <property type="match status" value="1"/>
</dbReference>
<gene>
    <name evidence="6" type="ORF">METZ01_LOCUS208054</name>
</gene>
<protein>
    <recommendedName>
        <fullName evidence="1">tRNA pseudouridine(55) synthase</fullName>
        <ecNumber evidence="1">5.4.99.25</ecNumber>
    </recommendedName>
</protein>
<sequence length="291" mass="31910">MTKAANEPIGISVVDKPAGLTSHDVVSKARKIFETRKVGHSGTLDPDATGVLILGIGRATRLLQFLTLLPKSYKGEIVFGEHTSTLDSTGEIIATYDMSGLTPSDVREATKSFLGEIEQIPPMVSAVRIKGKRLYEIAREGNEVDRPARSVRVDRFEVNPTDNPKVYEAFVDCSSGTYIRSLAADLGSVLGGGAHLKNLRRTGVGSFREDEALPLEEMVLQKPIEGMRDFELVKVDEETRKEVSYGRVFERGRLEVKKEGPWALVDCSGELLAVYKEHGDSIKPVVVIVDP</sequence>
<dbReference type="SUPFAM" id="SSF55120">
    <property type="entry name" value="Pseudouridine synthase"/>
    <property type="match status" value="1"/>
</dbReference>